<gene>
    <name evidence="2" type="ORF">NQ314_000110</name>
</gene>
<name>A0AAV8ZW25_9CUCU</name>
<sequence length="214" mass="24407">MSMQGPYPQFSTHSHNLVVDSDGSLIMNEEGKCVVSRISDGHLEIVEPKIIEEVFGISFSPVKENYLPSANTANAISSNDNVNHADLENETDLYREGDTDRSCWNRNNILQLINLYKEHSNLFKTTTIRNEKVWGMIAKEMGVYTSEQCKNKFKYLKSKYVKKKDNMSIKATGQKRINFEYFEELDEIFGNNPNISPVSIASSLGDVDQGKYFR</sequence>
<dbReference type="Gene3D" id="1.10.10.60">
    <property type="entry name" value="Homeodomain-like"/>
    <property type="match status" value="1"/>
</dbReference>
<dbReference type="Proteomes" id="UP001162156">
    <property type="component" value="Unassembled WGS sequence"/>
</dbReference>
<evidence type="ECO:0000259" key="1">
    <source>
        <dbReference type="PROSITE" id="PS50090"/>
    </source>
</evidence>
<accession>A0AAV8ZW25</accession>
<dbReference type="EMBL" id="JANEYF010000035">
    <property type="protein sequence ID" value="KAJ8972582.1"/>
    <property type="molecule type" value="Genomic_DNA"/>
</dbReference>
<dbReference type="InterPro" id="IPR044822">
    <property type="entry name" value="Myb_DNA-bind_4"/>
</dbReference>
<dbReference type="PROSITE" id="PS50090">
    <property type="entry name" value="MYB_LIKE"/>
    <property type="match status" value="1"/>
</dbReference>
<dbReference type="Pfam" id="PF13837">
    <property type="entry name" value="Myb_DNA-bind_4"/>
    <property type="match status" value="1"/>
</dbReference>
<evidence type="ECO:0000313" key="3">
    <source>
        <dbReference type="Proteomes" id="UP001162156"/>
    </source>
</evidence>
<evidence type="ECO:0000313" key="2">
    <source>
        <dbReference type="EMBL" id="KAJ8972582.1"/>
    </source>
</evidence>
<dbReference type="AlphaFoldDB" id="A0AAV8ZW25"/>
<protein>
    <recommendedName>
        <fullName evidence="1">Myb-like domain-containing protein</fullName>
    </recommendedName>
</protein>
<organism evidence="2 3">
    <name type="scientific">Rhamnusium bicolor</name>
    <dbReference type="NCBI Taxonomy" id="1586634"/>
    <lineage>
        <taxon>Eukaryota</taxon>
        <taxon>Metazoa</taxon>
        <taxon>Ecdysozoa</taxon>
        <taxon>Arthropoda</taxon>
        <taxon>Hexapoda</taxon>
        <taxon>Insecta</taxon>
        <taxon>Pterygota</taxon>
        <taxon>Neoptera</taxon>
        <taxon>Endopterygota</taxon>
        <taxon>Coleoptera</taxon>
        <taxon>Polyphaga</taxon>
        <taxon>Cucujiformia</taxon>
        <taxon>Chrysomeloidea</taxon>
        <taxon>Cerambycidae</taxon>
        <taxon>Lepturinae</taxon>
        <taxon>Rhagiini</taxon>
        <taxon>Rhamnusium</taxon>
    </lineage>
</organism>
<dbReference type="InterPro" id="IPR001005">
    <property type="entry name" value="SANT/Myb"/>
</dbReference>
<reference evidence="2" key="1">
    <citation type="journal article" date="2023" name="Insect Mol. Biol.">
        <title>Genome sequencing provides insights into the evolution of gene families encoding plant cell wall-degrading enzymes in longhorned beetles.</title>
        <authorList>
            <person name="Shin N.R."/>
            <person name="Okamura Y."/>
            <person name="Kirsch R."/>
            <person name="Pauchet Y."/>
        </authorList>
    </citation>
    <scope>NUCLEOTIDE SEQUENCE</scope>
    <source>
        <strain evidence="2">RBIC_L_NR</strain>
    </source>
</reference>
<feature type="domain" description="Myb-like" evidence="1">
    <location>
        <begin position="96"/>
        <end position="157"/>
    </location>
</feature>
<keyword evidence="3" id="KW-1185">Reference proteome</keyword>
<comment type="caution">
    <text evidence="2">The sequence shown here is derived from an EMBL/GenBank/DDBJ whole genome shotgun (WGS) entry which is preliminary data.</text>
</comment>
<proteinExistence type="predicted"/>